<dbReference type="InterPro" id="IPR050204">
    <property type="entry name" value="AraC_XylS_family_regulators"/>
</dbReference>
<feature type="region of interest" description="Disordered" evidence="4">
    <location>
        <begin position="1"/>
        <end position="21"/>
    </location>
</feature>
<dbReference type="Pfam" id="PF14525">
    <property type="entry name" value="AraC_binding_2"/>
    <property type="match status" value="1"/>
</dbReference>
<keyword evidence="2" id="KW-0238">DNA-binding</keyword>
<dbReference type="Pfam" id="PF12833">
    <property type="entry name" value="HTH_18"/>
    <property type="match status" value="1"/>
</dbReference>
<evidence type="ECO:0000256" key="3">
    <source>
        <dbReference type="ARBA" id="ARBA00023163"/>
    </source>
</evidence>
<reference evidence="6 7" key="1">
    <citation type="submission" date="2022-04" db="EMBL/GenBank/DDBJ databases">
        <title>Human microbiome associated bacterial genomes.</title>
        <authorList>
            <person name="Sandstrom S."/>
            <person name="Salamzade R."/>
            <person name="Kalan L.R."/>
        </authorList>
    </citation>
    <scope>NUCLEOTIDE SEQUENCE [LARGE SCALE GENOMIC DNA]</scope>
    <source>
        <strain evidence="7">p3-SID1799</strain>
    </source>
</reference>
<dbReference type="PROSITE" id="PS01124">
    <property type="entry name" value="HTH_ARAC_FAMILY_2"/>
    <property type="match status" value="1"/>
</dbReference>
<dbReference type="EMBL" id="JALXSQ010000063">
    <property type="protein sequence ID" value="MCT2043640.1"/>
    <property type="molecule type" value="Genomic_DNA"/>
</dbReference>
<evidence type="ECO:0000256" key="1">
    <source>
        <dbReference type="ARBA" id="ARBA00023015"/>
    </source>
</evidence>
<accession>A0ABT2HZB2</accession>
<organism evidence="6 7">
    <name type="scientific">Pseudoclavibacter albus</name>
    <dbReference type="NCBI Taxonomy" id="272241"/>
    <lineage>
        <taxon>Bacteria</taxon>
        <taxon>Bacillati</taxon>
        <taxon>Actinomycetota</taxon>
        <taxon>Actinomycetes</taxon>
        <taxon>Micrococcales</taxon>
        <taxon>Microbacteriaceae</taxon>
        <taxon>Pseudoclavibacter</taxon>
    </lineage>
</organism>
<sequence length="330" mass="36268">MVFRSARPHPNEQARHPARPGIPWRTLEDFRADVDASFFPLDVTPREAASFRGRLRNSSAEGVSFTSVRAEPHTIERTPALIARHPEPYLKLSLHLEGRAHLVQNGTELVAGPGELLIYNTNRPYRVEFLDPFLTTVVQLPTSMLGDLAPRAEHINPLLVPGDDGMARMVTPFLATLGEHIEAVEVGAGAKVVASATKFLTALIEHDCDLASLRASSHNQLMIRIRDDIDSRLGDPDLTPASIAANAGVSVRQLHSLFAPTGTTVGNYVRSRRLECCFLDLANPQDDAHTIAEVGRRWGFHDAAHFSRSFRAAFDETPTALRERVAGVLT</sequence>
<dbReference type="PANTHER" id="PTHR46796">
    <property type="entry name" value="HTH-TYPE TRANSCRIPTIONAL ACTIVATOR RHAS-RELATED"/>
    <property type="match status" value="1"/>
</dbReference>
<keyword evidence="3" id="KW-0804">Transcription</keyword>
<keyword evidence="7" id="KW-1185">Reference proteome</keyword>
<proteinExistence type="predicted"/>
<evidence type="ECO:0000259" key="5">
    <source>
        <dbReference type="PROSITE" id="PS01124"/>
    </source>
</evidence>
<evidence type="ECO:0000313" key="6">
    <source>
        <dbReference type="EMBL" id="MCT2043640.1"/>
    </source>
</evidence>
<dbReference type="SUPFAM" id="SSF46689">
    <property type="entry name" value="Homeodomain-like"/>
    <property type="match status" value="1"/>
</dbReference>
<dbReference type="Gene3D" id="1.10.10.60">
    <property type="entry name" value="Homeodomain-like"/>
    <property type="match status" value="1"/>
</dbReference>
<dbReference type="InterPro" id="IPR009057">
    <property type="entry name" value="Homeodomain-like_sf"/>
</dbReference>
<dbReference type="RefSeq" id="WP_260104732.1">
    <property type="nucleotide sequence ID" value="NZ_JALXSQ010000063.1"/>
</dbReference>
<name>A0ABT2HZB2_9MICO</name>
<dbReference type="Proteomes" id="UP001525379">
    <property type="component" value="Unassembled WGS sequence"/>
</dbReference>
<protein>
    <submittedName>
        <fullName evidence="6">Helix-turn-helix domain-containing protein</fullName>
    </submittedName>
</protein>
<keyword evidence="1" id="KW-0805">Transcription regulation</keyword>
<comment type="caution">
    <text evidence="6">The sequence shown here is derived from an EMBL/GenBank/DDBJ whole genome shotgun (WGS) entry which is preliminary data.</text>
</comment>
<dbReference type="InterPro" id="IPR018060">
    <property type="entry name" value="HTH_AraC"/>
</dbReference>
<evidence type="ECO:0000313" key="7">
    <source>
        <dbReference type="Proteomes" id="UP001525379"/>
    </source>
</evidence>
<evidence type="ECO:0000256" key="2">
    <source>
        <dbReference type="ARBA" id="ARBA00023125"/>
    </source>
</evidence>
<evidence type="ECO:0000256" key="4">
    <source>
        <dbReference type="SAM" id="MobiDB-lite"/>
    </source>
</evidence>
<dbReference type="SMART" id="SM00342">
    <property type="entry name" value="HTH_ARAC"/>
    <property type="match status" value="1"/>
</dbReference>
<feature type="domain" description="HTH araC/xylS-type" evidence="5">
    <location>
        <begin position="219"/>
        <end position="324"/>
    </location>
</feature>
<dbReference type="InterPro" id="IPR035418">
    <property type="entry name" value="AraC-bd_2"/>
</dbReference>
<dbReference type="PANTHER" id="PTHR46796:SF6">
    <property type="entry name" value="ARAC SUBFAMILY"/>
    <property type="match status" value="1"/>
</dbReference>
<gene>
    <name evidence="6" type="ORF">M3D15_09925</name>
</gene>